<dbReference type="PANTHER" id="PTHR40459:SF1">
    <property type="entry name" value="CONSERVED HYPOTHETICAL ALANINE AND LEUCINE RICH PROTEIN"/>
    <property type="match status" value="1"/>
</dbReference>
<dbReference type="RefSeq" id="WP_228103255.1">
    <property type="nucleotide sequence ID" value="NZ_CP101637.1"/>
</dbReference>
<dbReference type="Pfam" id="PF10727">
    <property type="entry name" value="Rossmann-like"/>
    <property type="match status" value="1"/>
</dbReference>
<evidence type="ECO:0000259" key="2">
    <source>
        <dbReference type="Pfam" id="PF10728"/>
    </source>
</evidence>
<protein>
    <recommendedName>
        <fullName evidence="5">DUF2520 domain-containing protein</fullName>
    </recommendedName>
</protein>
<dbReference type="SUPFAM" id="SSF48179">
    <property type="entry name" value="6-phosphogluconate dehydrogenase C-terminal domain-like"/>
    <property type="match status" value="1"/>
</dbReference>
<proteinExistence type="predicted"/>
<accession>A0ABY9PZD9</accession>
<evidence type="ECO:0000259" key="1">
    <source>
        <dbReference type="Pfam" id="PF10727"/>
    </source>
</evidence>
<feature type="domain" description="DUF2520" evidence="2">
    <location>
        <begin position="136"/>
        <end position="259"/>
    </location>
</feature>
<dbReference type="Proteomes" id="UP001235030">
    <property type="component" value="Chromosome"/>
</dbReference>
<organism evidence="3 4">
    <name type="scientific">Terrisporobacter mayombei</name>
    <dbReference type="NCBI Taxonomy" id="1541"/>
    <lineage>
        <taxon>Bacteria</taxon>
        <taxon>Bacillati</taxon>
        <taxon>Bacillota</taxon>
        <taxon>Clostridia</taxon>
        <taxon>Peptostreptococcales</taxon>
        <taxon>Peptostreptococcaceae</taxon>
        <taxon>Terrisporobacter</taxon>
    </lineage>
</organism>
<keyword evidence="4" id="KW-1185">Reference proteome</keyword>
<evidence type="ECO:0000313" key="3">
    <source>
        <dbReference type="EMBL" id="WMT81066.1"/>
    </source>
</evidence>
<reference evidence="3 4" key="1">
    <citation type="submission" date="2022-07" db="EMBL/GenBank/DDBJ databases">
        <title>Genome sequence of Terrisporobacter mayombei DSM6539.</title>
        <authorList>
            <person name="Boeer T."/>
            <person name="Bengelsdorf F.R."/>
            <person name="Daniel R."/>
            <person name="Poehlein A."/>
        </authorList>
    </citation>
    <scope>NUCLEOTIDE SEQUENCE [LARGE SCALE GENOMIC DNA]</scope>
    <source>
        <strain evidence="3 4">DSM 6539</strain>
    </source>
</reference>
<dbReference type="InterPro" id="IPR008927">
    <property type="entry name" value="6-PGluconate_DH-like_C_sf"/>
</dbReference>
<evidence type="ECO:0008006" key="5">
    <source>
        <dbReference type="Google" id="ProtNLM"/>
    </source>
</evidence>
<dbReference type="InterPro" id="IPR036291">
    <property type="entry name" value="NAD(P)-bd_dom_sf"/>
</dbReference>
<dbReference type="Gene3D" id="1.10.1040.20">
    <property type="entry name" value="ProC-like, C-terminal domain"/>
    <property type="match status" value="1"/>
</dbReference>
<dbReference type="EMBL" id="CP101637">
    <property type="protein sequence ID" value="WMT81066.1"/>
    <property type="molecule type" value="Genomic_DNA"/>
</dbReference>
<dbReference type="InterPro" id="IPR037108">
    <property type="entry name" value="TM1727-like_C_sf"/>
</dbReference>
<dbReference type="Pfam" id="PF10728">
    <property type="entry name" value="DUF2520"/>
    <property type="match status" value="1"/>
</dbReference>
<name>A0ABY9PZD9_9FIRM</name>
<dbReference type="SUPFAM" id="SSF51735">
    <property type="entry name" value="NAD(P)-binding Rossmann-fold domains"/>
    <property type="match status" value="1"/>
</dbReference>
<dbReference type="InterPro" id="IPR019665">
    <property type="entry name" value="OxRdtase/DH_put_Rossmann_dom"/>
</dbReference>
<feature type="domain" description="Putative oxidoreductase/dehydrogenase Rossmann-like" evidence="1">
    <location>
        <begin position="5"/>
        <end position="118"/>
    </location>
</feature>
<gene>
    <name evidence="3" type="ORF">TEMA_13980</name>
</gene>
<sequence>METIRFGFIGAGKVGFSLGKYLKENKINVMGYYSKNPHSSKEAAFFTNTKQFQNLNELVNNSDVIFITTPDSQIQQVYNELKQLNIRDKVICHCSGSISSTIFSNMKNYGAYSYSIHPMFAISSKYNSYKDFQKAFITIEGDEKFKDYFVSLFKNLGNQVGVISSDNKILYHAACATVSNLVLALINKGVNFLETCDFSREDALSALFPLIENNVENIKKQGLVESLTGPVERGDLDTIVKHCEVLNENDKELYKLLSRDLLEVAKIKNENRDYKKLQNYLEEDNEKYSCNI</sequence>
<dbReference type="InterPro" id="IPR018931">
    <property type="entry name" value="DUF2520"/>
</dbReference>
<dbReference type="PANTHER" id="PTHR40459">
    <property type="entry name" value="CONSERVED HYPOTHETICAL ALANINE AND LEUCINE RICH PROTEIN"/>
    <property type="match status" value="1"/>
</dbReference>
<dbReference type="Gene3D" id="3.40.50.720">
    <property type="entry name" value="NAD(P)-binding Rossmann-like Domain"/>
    <property type="match status" value="1"/>
</dbReference>
<evidence type="ECO:0000313" key="4">
    <source>
        <dbReference type="Proteomes" id="UP001235030"/>
    </source>
</evidence>